<evidence type="ECO:0000313" key="2">
    <source>
        <dbReference type="EMBL" id="GAA4890669.1"/>
    </source>
</evidence>
<sequence>MKKLQLLFVAITLLFSVNAKADDTINSSLDLNNPDVRKCLLEATQSEGWTLESLYLDSEKKVVMIFGKENETRVYKSK</sequence>
<accession>A0ABP9F093</accession>
<evidence type="ECO:0000256" key="1">
    <source>
        <dbReference type="SAM" id="SignalP"/>
    </source>
</evidence>
<keyword evidence="3" id="KW-1185">Reference proteome</keyword>
<comment type="caution">
    <text evidence="2">The sequence shown here is derived from an EMBL/GenBank/DDBJ whole genome shotgun (WGS) entry which is preliminary data.</text>
</comment>
<evidence type="ECO:0000313" key="3">
    <source>
        <dbReference type="Proteomes" id="UP001500433"/>
    </source>
</evidence>
<gene>
    <name evidence="2" type="ORF">GCM10023311_13660</name>
</gene>
<dbReference type="RefSeq" id="WP_345273342.1">
    <property type="nucleotide sequence ID" value="NZ_BAABJH010000001.1"/>
</dbReference>
<dbReference type="Proteomes" id="UP001500433">
    <property type="component" value="Unassembled WGS sequence"/>
</dbReference>
<organism evidence="2 3">
    <name type="scientific">Flaviramulus aquimarinus</name>
    <dbReference type="NCBI Taxonomy" id="1170456"/>
    <lineage>
        <taxon>Bacteria</taxon>
        <taxon>Pseudomonadati</taxon>
        <taxon>Bacteroidota</taxon>
        <taxon>Flavobacteriia</taxon>
        <taxon>Flavobacteriales</taxon>
        <taxon>Flavobacteriaceae</taxon>
        <taxon>Flaviramulus</taxon>
    </lineage>
</organism>
<dbReference type="EMBL" id="BAABJH010000001">
    <property type="protein sequence ID" value="GAA4890669.1"/>
    <property type="molecule type" value="Genomic_DNA"/>
</dbReference>
<feature type="signal peptide" evidence="1">
    <location>
        <begin position="1"/>
        <end position="21"/>
    </location>
</feature>
<protein>
    <submittedName>
        <fullName evidence="2">Uncharacterized protein</fullName>
    </submittedName>
</protein>
<reference evidence="3" key="1">
    <citation type="journal article" date="2019" name="Int. J. Syst. Evol. Microbiol.">
        <title>The Global Catalogue of Microorganisms (GCM) 10K type strain sequencing project: providing services to taxonomists for standard genome sequencing and annotation.</title>
        <authorList>
            <consortium name="The Broad Institute Genomics Platform"/>
            <consortium name="The Broad Institute Genome Sequencing Center for Infectious Disease"/>
            <person name="Wu L."/>
            <person name="Ma J."/>
        </authorList>
    </citation>
    <scope>NUCLEOTIDE SEQUENCE [LARGE SCALE GENOMIC DNA]</scope>
    <source>
        <strain evidence="3">JCM 18274</strain>
    </source>
</reference>
<proteinExistence type="predicted"/>
<name>A0ABP9F093_9FLAO</name>
<keyword evidence="1" id="KW-0732">Signal</keyword>
<feature type="chain" id="PRO_5046774858" evidence="1">
    <location>
        <begin position="22"/>
        <end position="78"/>
    </location>
</feature>